<feature type="coiled-coil region" evidence="1">
    <location>
        <begin position="124"/>
        <end position="161"/>
    </location>
</feature>
<gene>
    <name evidence="2" type="ORF">APLA_LOCUS16709</name>
</gene>
<protein>
    <recommendedName>
        <fullName evidence="4">DUF4200 domain-containing protein</fullName>
    </recommendedName>
</protein>
<dbReference type="AlphaFoldDB" id="A0A8S1BCX6"/>
<name>A0A8S1BCX6_ARCPL</name>
<dbReference type="PANTHER" id="PTHR21683:SF3">
    <property type="entry name" value="CILIA AND FLAGELLA ASSOCIATED PROTEIN 100"/>
    <property type="match status" value="1"/>
</dbReference>
<dbReference type="InterPro" id="IPR051147">
    <property type="entry name" value="CFAP_domain-containing"/>
</dbReference>
<dbReference type="EMBL" id="CADEBD010000745">
    <property type="protein sequence ID" value="CAB3259741.1"/>
    <property type="molecule type" value="Genomic_DNA"/>
</dbReference>
<dbReference type="PANTHER" id="PTHR21683">
    <property type="entry name" value="COILED-COIL DOMAIN-CONTAINING PROTEIN 42 LIKE-2-LIKE-RELATED"/>
    <property type="match status" value="1"/>
</dbReference>
<dbReference type="OrthoDB" id="445152at2759"/>
<proteinExistence type="predicted"/>
<sequence>MELIKNKMKRQTRKTVAGIKLPPIEPVAECDVKTIMDVDPAYYSLVEGRPIRTNKSIHMYKKNIKNIALKRTVHGFLVDEILRINREIKSEQYIYDKAYKHFEEYQKSFDKFLAHDNNKTIAIMQRSDALAKELTNQNEKLKKANYEMASLKSKLQYIEETLMILLSFQNFLHKASPILWQNSHSIKLDTKYSEIFTIESDVFKEIDKKTIEKRLNSLPAPQLYFDCPEQLLIIFGLLEKQNLNCLLLTEELNSEKNRFLKTVEVLKILLREELEYIQEMIKEIEDMITWNENREVEVKEIFFKILRDKMRYLISSGTALQIFNYVEFAYERLITSNETKFSSIDMALALEREYENLMLDISAFDLGMIKQIEKEIYDDGVQEIKQAKEAAKLLKDVDKLAKRLKSSFEPTRRKTNY</sequence>
<dbReference type="Proteomes" id="UP000494256">
    <property type="component" value="Unassembled WGS sequence"/>
</dbReference>
<comment type="caution">
    <text evidence="2">The sequence shown here is derived from an EMBL/GenBank/DDBJ whole genome shotgun (WGS) entry which is preliminary data.</text>
</comment>
<evidence type="ECO:0008006" key="4">
    <source>
        <dbReference type="Google" id="ProtNLM"/>
    </source>
</evidence>
<organism evidence="2 3">
    <name type="scientific">Arctia plantaginis</name>
    <name type="common">Wood tiger moth</name>
    <name type="synonym">Phalaena plantaginis</name>
    <dbReference type="NCBI Taxonomy" id="874455"/>
    <lineage>
        <taxon>Eukaryota</taxon>
        <taxon>Metazoa</taxon>
        <taxon>Ecdysozoa</taxon>
        <taxon>Arthropoda</taxon>
        <taxon>Hexapoda</taxon>
        <taxon>Insecta</taxon>
        <taxon>Pterygota</taxon>
        <taxon>Neoptera</taxon>
        <taxon>Endopterygota</taxon>
        <taxon>Lepidoptera</taxon>
        <taxon>Glossata</taxon>
        <taxon>Ditrysia</taxon>
        <taxon>Noctuoidea</taxon>
        <taxon>Erebidae</taxon>
        <taxon>Arctiinae</taxon>
        <taxon>Arctia</taxon>
    </lineage>
</organism>
<evidence type="ECO:0000313" key="2">
    <source>
        <dbReference type="EMBL" id="CAB3259741.1"/>
    </source>
</evidence>
<reference evidence="2 3" key="1">
    <citation type="submission" date="2020-04" db="EMBL/GenBank/DDBJ databases">
        <authorList>
            <person name="Wallbank WR R."/>
            <person name="Pardo Diaz C."/>
            <person name="Kozak K."/>
            <person name="Martin S."/>
            <person name="Jiggins C."/>
            <person name="Moest M."/>
            <person name="Warren A I."/>
            <person name="Byers J.R.P. K."/>
            <person name="Montejo-Kovacevich G."/>
            <person name="Yen C E."/>
        </authorList>
    </citation>
    <scope>NUCLEOTIDE SEQUENCE [LARGE SCALE GENOMIC DNA]</scope>
</reference>
<evidence type="ECO:0000256" key="1">
    <source>
        <dbReference type="SAM" id="Coils"/>
    </source>
</evidence>
<accession>A0A8S1BCX6</accession>
<evidence type="ECO:0000313" key="3">
    <source>
        <dbReference type="Proteomes" id="UP000494256"/>
    </source>
</evidence>
<keyword evidence="1" id="KW-0175">Coiled coil</keyword>